<name>A0A411PKT0_9GAMM</name>
<dbReference type="InterPro" id="IPR037066">
    <property type="entry name" value="Plug_dom_sf"/>
</dbReference>
<dbReference type="GO" id="GO:0009279">
    <property type="term" value="C:cell outer membrane"/>
    <property type="evidence" value="ECO:0007669"/>
    <property type="project" value="UniProtKB-SubCell"/>
</dbReference>
<dbReference type="Gene3D" id="2.40.170.20">
    <property type="entry name" value="TonB-dependent receptor, beta-barrel domain"/>
    <property type="match status" value="1"/>
</dbReference>
<dbReference type="Proteomes" id="UP000291106">
    <property type="component" value="Chromosome"/>
</dbReference>
<evidence type="ECO:0000256" key="5">
    <source>
        <dbReference type="ARBA" id="ARBA00023077"/>
    </source>
</evidence>
<evidence type="ECO:0000256" key="7">
    <source>
        <dbReference type="ARBA" id="ARBA00023237"/>
    </source>
</evidence>
<dbReference type="RefSeq" id="WP_130601947.1">
    <property type="nucleotide sequence ID" value="NZ_CP036200.1"/>
</dbReference>
<comment type="subcellular location">
    <subcellularLocation>
        <location evidence="1 8">Cell outer membrane</location>
        <topology evidence="1 8">Multi-pass membrane protein</topology>
    </subcellularLocation>
</comment>
<organism evidence="13 14">
    <name type="scientific">Shewanella maritima</name>
    <dbReference type="NCBI Taxonomy" id="2520507"/>
    <lineage>
        <taxon>Bacteria</taxon>
        <taxon>Pseudomonadati</taxon>
        <taxon>Pseudomonadota</taxon>
        <taxon>Gammaproteobacteria</taxon>
        <taxon>Alteromonadales</taxon>
        <taxon>Shewanellaceae</taxon>
        <taxon>Shewanella</taxon>
    </lineage>
</organism>
<dbReference type="KEGG" id="smai:EXU30_16775"/>
<reference evidence="13 14" key="1">
    <citation type="submission" date="2019-02" db="EMBL/GenBank/DDBJ databases">
        <title>Shewanella sp. D4-2 isolated from Dokdo Island.</title>
        <authorList>
            <person name="Baek K."/>
        </authorList>
    </citation>
    <scope>NUCLEOTIDE SEQUENCE [LARGE SCALE GENOMIC DNA]</scope>
    <source>
        <strain evidence="13 14">D4-2</strain>
    </source>
</reference>
<evidence type="ECO:0000256" key="10">
    <source>
        <dbReference type="SAM" id="SignalP"/>
    </source>
</evidence>
<evidence type="ECO:0000256" key="1">
    <source>
        <dbReference type="ARBA" id="ARBA00004571"/>
    </source>
</evidence>
<evidence type="ECO:0000256" key="8">
    <source>
        <dbReference type="PROSITE-ProRule" id="PRU01360"/>
    </source>
</evidence>
<accession>A0A411PKT0</accession>
<evidence type="ECO:0000256" key="2">
    <source>
        <dbReference type="ARBA" id="ARBA00022448"/>
    </source>
</evidence>
<gene>
    <name evidence="13" type="ORF">EXU30_16775</name>
</gene>
<dbReference type="InterPro" id="IPR000531">
    <property type="entry name" value="Beta-barrel_TonB"/>
</dbReference>
<keyword evidence="2 8" id="KW-0813">Transport</keyword>
<keyword evidence="14" id="KW-1185">Reference proteome</keyword>
<dbReference type="PROSITE" id="PS52016">
    <property type="entry name" value="TONB_DEPENDENT_REC_3"/>
    <property type="match status" value="1"/>
</dbReference>
<dbReference type="Gene3D" id="2.170.130.10">
    <property type="entry name" value="TonB-dependent receptor, plug domain"/>
    <property type="match status" value="1"/>
</dbReference>
<keyword evidence="10" id="KW-0732">Signal</keyword>
<evidence type="ECO:0000256" key="3">
    <source>
        <dbReference type="ARBA" id="ARBA00022452"/>
    </source>
</evidence>
<comment type="similarity">
    <text evidence="8 9">Belongs to the TonB-dependent receptor family.</text>
</comment>
<dbReference type="PANTHER" id="PTHR47234:SF2">
    <property type="entry name" value="TONB-DEPENDENT RECEPTOR"/>
    <property type="match status" value="1"/>
</dbReference>
<evidence type="ECO:0000313" key="14">
    <source>
        <dbReference type="Proteomes" id="UP000291106"/>
    </source>
</evidence>
<feature type="domain" description="TonB-dependent receptor-like beta-barrel" evidence="11">
    <location>
        <begin position="494"/>
        <end position="920"/>
    </location>
</feature>
<protein>
    <submittedName>
        <fullName evidence="13">TonB-dependent receptor</fullName>
    </submittedName>
</protein>
<dbReference type="PANTHER" id="PTHR47234">
    <property type="match status" value="1"/>
</dbReference>
<dbReference type="Pfam" id="PF00593">
    <property type="entry name" value="TonB_dep_Rec_b-barrel"/>
    <property type="match status" value="1"/>
</dbReference>
<dbReference type="OrthoDB" id="176248at2"/>
<feature type="signal peptide" evidence="10">
    <location>
        <begin position="1"/>
        <end position="31"/>
    </location>
</feature>
<evidence type="ECO:0000256" key="6">
    <source>
        <dbReference type="ARBA" id="ARBA00023136"/>
    </source>
</evidence>
<dbReference type="SUPFAM" id="SSF56935">
    <property type="entry name" value="Porins"/>
    <property type="match status" value="1"/>
</dbReference>
<keyword evidence="3 8" id="KW-1134">Transmembrane beta strand</keyword>
<keyword evidence="4 8" id="KW-0812">Transmembrane</keyword>
<feature type="chain" id="PRO_5019169327" evidence="10">
    <location>
        <begin position="32"/>
        <end position="956"/>
    </location>
</feature>
<keyword evidence="5 9" id="KW-0798">TonB box</keyword>
<evidence type="ECO:0000259" key="12">
    <source>
        <dbReference type="Pfam" id="PF07715"/>
    </source>
</evidence>
<dbReference type="InterPro" id="IPR012910">
    <property type="entry name" value="Plug_dom"/>
</dbReference>
<evidence type="ECO:0000259" key="11">
    <source>
        <dbReference type="Pfam" id="PF00593"/>
    </source>
</evidence>
<keyword evidence="7 8" id="KW-0998">Cell outer membrane</keyword>
<feature type="domain" description="TonB-dependent receptor plug" evidence="12">
    <location>
        <begin position="51"/>
        <end position="164"/>
    </location>
</feature>
<sequence>MHKNILANSVRLALISGAAAAAFTAPTMAVAAEDSVERIEVTGSRIKRTDMETSSPVSVIDAGQIAAMGITRLDDVLRQMTASSGAALGTNVNNGSGGKATVNIRGLGAARTLVLVNGRRMVNSGIGADSSVDLNNVPLGFIKRIEVLKDGGSAVYGSDAVAGVVNIILKDDYEGLEFNAQTGQTFESDGKETTISLTMGTNFDKGNISAYMGYTDKEEIRQADREFSNCPIFEFLDLDGDGKLDRFCGGSSGTVGGRGNLGQYLPGGQTLGPVQPGQPTYKPYSFFEDSYNYSELSYLETPRKQFQMNVNGTYELSDNVTTFIEAMYTKRTSSQQMAPTRPNNLGTAAADYYYNPTNPDGWFADQGYFNDVNGDGVWNADDAQDVTIATRRMTDIGPRIFSQNTDTYRAVFGFNGNFEVGERVFDWEVFYQYGRNDGRSYTENQVNRERFAETIDKDVCVMGGNGVDEVPCANWFGTGWMTPEQQAAANNYVTYTEVDTGFNTQEIYGANIAGELFDMPAGGFGVAAGIEHRAEEGFYNPDVLSQYGAGGGNATLPTKGDFSVDEAYLELSIPVLADLPGVERLDLSAAIRYFDYSTFGSDSTWNVGATWSIIEGLMVRGKYTNQAFRAPSINDLNQGASDSFDGYTDVCNNYQNNPNATIKANCEADLAGTGFTEQDDGQVRAIVGGNVNLKPEKADIYTVGFVYDASALVDGLSLTVDYYNIEIEDAIGTIGATYKLEQCYSAVGGGVGSDAPFCKDFIRDAGGQVDGMLRLKENANVEVTSGVDANVAYAFEAASVDWRIDWETTWVKENSTTDSAGEYTDYVGFATSNGGSIPEWKSNLGLNVSGDNWAANYQIRYIHSLEDNSLNGLTPEERAAEINAYANPDNLFLDAVWYHDASVSYDVLENVKLQLGVNNLFDTQPEYYVSYNDSNTDIYTYDLAGRRWYLQANIQF</sequence>
<dbReference type="EMBL" id="CP036200">
    <property type="protein sequence ID" value="QBF84137.1"/>
    <property type="molecule type" value="Genomic_DNA"/>
</dbReference>
<dbReference type="InterPro" id="IPR036942">
    <property type="entry name" value="Beta-barrel_TonB_sf"/>
</dbReference>
<evidence type="ECO:0000313" key="13">
    <source>
        <dbReference type="EMBL" id="QBF84137.1"/>
    </source>
</evidence>
<evidence type="ECO:0000256" key="4">
    <source>
        <dbReference type="ARBA" id="ARBA00022692"/>
    </source>
</evidence>
<proteinExistence type="inferred from homology"/>
<evidence type="ECO:0000256" key="9">
    <source>
        <dbReference type="RuleBase" id="RU003357"/>
    </source>
</evidence>
<keyword evidence="13" id="KW-0675">Receptor</keyword>
<dbReference type="AlphaFoldDB" id="A0A411PKT0"/>
<keyword evidence="6 8" id="KW-0472">Membrane</keyword>
<dbReference type="Pfam" id="PF07715">
    <property type="entry name" value="Plug"/>
    <property type="match status" value="1"/>
</dbReference>
<dbReference type="InterPro" id="IPR039426">
    <property type="entry name" value="TonB-dep_rcpt-like"/>
</dbReference>